<evidence type="ECO:0008006" key="2">
    <source>
        <dbReference type="Google" id="ProtNLM"/>
    </source>
</evidence>
<evidence type="ECO:0000313" key="1">
    <source>
        <dbReference type="EMBL" id="KFX75264.1"/>
    </source>
</evidence>
<reference evidence="1" key="2">
    <citation type="submission" date="2014-07" db="EMBL/GenBank/DDBJ databases">
        <title>Genetics and epidemiology of antimicrobial resistance in B. fragilis group.</title>
        <authorList>
            <person name="Sydenham T.V."/>
            <person name="Hasman H."/>
            <person name="Kemp M."/>
            <person name="Justesen U.S."/>
        </authorList>
    </citation>
    <scope>NUCLEOTIDE SEQUENCE [LARGE SCALE GENOMIC DNA]</scope>
    <source>
        <strain evidence="1">DCMOUH0018B</strain>
    </source>
</reference>
<dbReference type="RefSeq" id="WP_044300057.1">
    <property type="nucleotide sequence ID" value="NZ_CAEUHN010000012.1"/>
</dbReference>
<protein>
    <recommendedName>
        <fullName evidence="2">Lipoprotein</fullName>
    </recommendedName>
</protein>
<name>A0A0I9USJ8_BACFG</name>
<sequence length="196" mass="23459">MTKNLFTLAILLIILFSCKSEEENNLTKMKDAIIKELNDNAFKENATLDILEYSYESYNIKDENYLDTIRLNINLDKIEYFKNMMETQIELMKPLSQQVRLYREMFGANDNITQIKIEDFKEEQEKFQQYSDSIKYCFEQDSLIKLRINQRTAAKPIYRYKAYIKAVLKDNNSNKTENFADTIYKMFDEKINIITY</sequence>
<dbReference type="PROSITE" id="PS51257">
    <property type="entry name" value="PROKAR_LIPOPROTEIN"/>
    <property type="match status" value="1"/>
</dbReference>
<gene>
    <name evidence="1" type="ORF">EE52_0207355</name>
</gene>
<dbReference type="EMBL" id="JMZZ02000103">
    <property type="protein sequence ID" value="KFX75264.1"/>
    <property type="molecule type" value="Genomic_DNA"/>
</dbReference>
<dbReference type="PATRIC" id="fig|817.53.peg.1523"/>
<organism evidence="1">
    <name type="scientific">Bacteroides fragilis</name>
    <dbReference type="NCBI Taxonomy" id="817"/>
    <lineage>
        <taxon>Bacteria</taxon>
        <taxon>Pseudomonadati</taxon>
        <taxon>Bacteroidota</taxon>
        <taxon>Bacteroidia</taxon>
        <taxon>Bacteroidales</taxon>
        <taxon>Bacteroidaceae</taxon>
        <taxon>Bacteroides</taxon>
    </lineage>
</organism>
<accession>A0A0I9USJ8</accession>
<proteinExistence type="predicted"/>
<reference evidence="1" key="1">
    <citation type="book" date="2014" name="THE 24TH EUROPEAN CONGRESS OF CLINICAL MICROBIOLOGY AND INFECTIOUS DISEASES" publisher="ECCMID 2014" city="Barcelona, Spain">
        <title>Identification of resistance genes in three multidrug-resistant Bacteroides fragilis isolates by whole genome sequencing.</title>
        <editorList>
            <person name="Unknown"/>
            <person name="A."/>
        </editorList>
        <authorList>
            <person name="Sydenham T.V."/>
            <person name="Hasman H."/>
            <person name="Wang M."/>
            <person name="Soki J."/>
            <person name="Nagy E."/>
            <person name="Justesen U.S."/>
        </authorList>
    </citation>
    <scope>NUCLEOTIDE SEQUENCE</scope>
    <source>
        <strain evidence="1">DCMOUH0018B</strain>
    </source>
</reference>
<dbReference type="AlphaFoldDB" id="A0A0I9USJ8"/>
<comment type="caution">
    <text evidence="1">The sequence shown here is derived from an EMBL/GenBank/DDBJ whole genome shotgun (WGS) entry which is preliminary data.</text>
</comment>